<dbReference type="GO" id="GO:0004357">
    <property type="term" value="F:glutamate-cysteine ligase activity"/>
    <property type="evidence" value="ECO:0007669"/>
    <property type="project" value="UniProtKB-EC"/>
</dbReference>
<dbReference type="HAMAP" id="MF_01609">
    <property type="entry name" value="Glu_cys_ligase_2"/>
    <property type="match status" value="1"/>
</dbReference>
<accession>A0A164K4K9</accession>
<dbReference type="OrthoDB" id="9769628at2"/>
<dbReference type="STRING" id="455432.AWN90_41620"/>
<dbReference type="GO" id="GO:0042398">
    <property type="term" value="P:modified amino acid biosynthetic process"/>
    <property type="evidence" value="ECO:0007669"/>
    <property type="project" value="InterPro"/>
</dbReference>
<dbReference type="InterPro" id="IPR011793">
    <property type="entry name" value="YbdK"/>
</dbReference>
<keyword evidence="3 5" id="KW-0067">ATP-binding</keyword>
<comment type="similarity">
    <text evidence="5">Belongs to the glutamate--cysteine ligase type 2 family. YbdK subfamily.</text>
</comment>
<dbReference type="NCBIfam" id="NF010044">
    <property type="entry name" value="PRK13517.1-4"/>
    <property type="match status" value="1"/>
</dbReference>
<comment type="function">
    <text evidence="5">ATP-dependent carboxylate-amine ligase which exhibits weak glutamate--cysteine ligase activity.</text>
</comment>
<evidence type="ECO:0000256" key="2">
    <source>
        <dbReference type="ARBA" id="ARBA00022741"/>
    </source>
</evidence>
<protein>
    <recommendedName>
        <fullName evidence="5">Putative glutamate--cysteine ligase 2</fullName>
        <ecNumber evidence="5">6.3.2.2</ecNumber>
    </recommendedName>
    <alternativeName>
        <fullName evidence="5">Gamma-glutamylcysteine synthetase 2</fullName>
        <shortName evidence="5">GCS 2</shortName>
        <shortName evidence="5">Gamma-GCS 2</shortName>
    </alternativeName>
</protein>
<dbReference type="AlphaFoldDB" id="A0A164K4K9"/>
<reference evidence="6 7" key="1">
    <citation type="submission" date="2016-04" db="EMBL/GenBank/DDBJ databases">
        <authorList>
            <person name="Evans L.H."/>
            <person name="Alamgir A."/>
            <person name="Owens N."/>
            <person name="Weber N.D."/>
            <person name="Virtaneva K."/>
            <person name="Barbian K."/>
            <person name="Babar A."/>
            <person name="Rosenke K."/>
        </authorList>
    </citation>
    <scope>NUCLEOTIDE SEQUENCE [LARGE SCALE GENOMIC DNA]</scope>
    <source>
        <strain evidence="6 7">IFM 0406</strain>
    </source>
</reference>
<dbReference type="NCBIfam" id="NF010043">
    <property type="entry name" value="PRK13517.1-3"/>
    <property type="match status" value="1"/>
</dbReference>
<dbReference type="Gene3D" id="3.30.590.20">
    <property type="match status" value="1"/>
</dbReference>
<evidence type="ECO:0000256" key="4">
    <source>
        <dbReference type="ARBA" id="ARBA00048819"/>
    </source>
</evidence>
<dbReference type="PANTHER" id="PTHR36510">
    <property type="entry name" value="GLUTAMATE--CYSTEINE LIGASE 2-RELATED"/>
    <property type="match status" value="1"/>
</dbReference>
<dbReference type="EMBL" id="LWGR01000013">
    <property type="protein sequence ID" value="KZM71023.1"/>
    <property type="molecule type" value="Genomic_DNA"/>
</dbReference>
<gene>
    <name evidence="6" type="ORF">AWN90_41620</name>
</gene>
<evidence type="ECO:0000313" key="6">
    <source>
        <dbReference type="EMBL" id="KZM71023.1"/>
    </source>
</evidence>
<dbReference type="Pfam" id="PF04107">
    <property type="entry name" value="GCS2"/>
    <property type="match status" value="1"/>
</dbReference>
<dbReference type="PANTHER" id="PTHR36510:SF1">
    <property type="entry name" value="GLUTAMATE--CYSTEINE LIGASE 2-RELATED"/>
    <property type="match status" value="1"/>
</dbReference>
<evidence type="ECO:0000256" key="1">
    <source>
        <dbReference type="ARBA" id="ARBA00022598"/>
    </source>
</evidence>
<name>A0A164K4K9_9NOCA</name>
<evidence type="ECO:0000313" key="7">
    <source>
        <dbReference type="Proteomes" id="UP000076512"/>
    </source>
</evidence>
<sequence length="381" mass="42180">MGGAGIRKVSWNGSPRPTVGVEWEIALVDKQTRDLVNKAAAVFDAVGDLRAHDGTPQVTKELLRNTVEIVSGVHETVPGVIDDLSGTMDTVRRAADPIGVDLFCAGTHPFAQWSSQLLTRTEHYDELISRTQWWGRQMLIWGVHVHVGVSHPEKVFPILNGLLLSYPHLLALSASSPMWAGVDTGYASNRALMFQQLPTAGLPFQFENWGQFERFVHDQMKTGVFEQLGGMHWDIRPAPKWGTIEVRICDGTPTRTELSALVALIHCLVVYLDRCVEDGLALPTLPPWHVQENKWRAARYGLDAIIITDADGNERLVTDDLADLLNRLEPTARRLGCENELSLVPDIPKRGASYQRQRRVAASAQGDLVPVVDALVKELNG</sequence>
<dbReference type="NCBIfam" id="TIGR02050">
    <property type="entry name" value="gshA_cyan_rel"/>
    <property type="match status" value="1"/>
</dbReference>
<keyword evidence="2 5" id="KW-0547">Nucleotide-binding</keyword>
<dbReference type="RefSeq" id="WP_067595061.1">
    <property type="nucleotide sequence ID" value="NZ_JABMCZ010000003.1"/>
</dbReference>
<dbReference type="NCBIfam" id="NF010042">
    <property type="entry name" value="PRK13517.1-2"/>
    <property type="match status" value="1"/>
</dbReference>
<dbReference type="EC" id="6.3.2.2" evidence="5"/>
<evidence type="ECO:0000256" key="5">
    <source>
        <dbReference type="HAMAP-Rule" id="MF_01609"/>
    </source>
</evidence>
<comment type="catalytic activity">
    <reaction evidence="4 5">
        <text>L-cysteine + L-glutamate + ATP = gamma-L-glutamyl-L-cysteine + ADP + phosphate + H(+)</text>
        <dbReference type="Rhea" id="RHEA:13285"/>
        <dbReference type="ChEBI" id="CHEBI:15378"/>
        <dbReference type="ChEBI" id="CHEBI:29985"/>
        <dbReference type="ChEBI" id="CHEBI:30616"/>
        <dbReference type="ChEBI" id="CHEBI:35235"/>
        <dbReference type="ChEBI" id="CHEBI:43474"/>
        <dbReference type="ChEBI" id="CHEBI:58173"/>
        <dbReference type="ChEBI" id="CHEBI:456216"/>
        <dbReference type="EC" id="6.3.2.2"/>
    </reaction>
</comment>
<dbReference type="InterPro" id="IPR006336">
    <property type="entry name" value="GCS2"/>
</dbReference>
<dbReference type="GO" id="GO:0005524">
    <property type="term" value="F:ATP binding"/>
    <property type="evidence" value="ECO:0007669"/>
    <property type="project" value="UniProtKB-KW"/>
</dbReference>
<organism evidence="6 7">
    <name type="scientific">Nocardia terpenica</name>
    <dbReference type="NCBI Taxonomy" id="455432"/>
    <lineage>
        <taxon>Bacteria</taxon>
        <taxon>Bacillati</taxon>
        <taxon>Actinomycetota</taxon>
        <taxon>Actinomycetes</taxon>
        <taxon>Mycobacteriales</taxon>
        <taxon>Nocardiaceae</taxon>
        <taxon>Nocardia</taxon>
    </lineage>
</organism>
<dbReference type="InterPro" id="IPR014746">
    <property type="entry name" value="Gln_synth/guanido_kin_cat_dom"/>
</dbReference>
<dbReference type="SUPFAM" id="SSF55931">
    <property type="entry name" value="Glutamine synthetase/guanido kinase"/>
    <property type="match status" value="1"/>
</dbReference>
<keyword evidence="1 5" id="KW-0436">Ligase</keyword>
<evidence type="ECO:0000256" key="3">
    <source>
        <dbReference type="ARBA" id="ARBA00022840"/>
    </source>
</evidence>
<keyword evidence="7" id="KW-1185">Reference proteome</keyword>
<comment type="caution">
    <text evidence="6">The sequence shown here is derived from an EMBL/GenBank/DDBJ whole genome shotgun (WGS) entry which is preliminary data.</text>
</comment>
<proteinExistence type="inferred from homology"/>
<dbReference type="Proteomes" id="UP000076512">
    <property type="component" value="Unassembled WGS sequence"/>
</dbReference>
<dbReference type="InterPro" id="IPR050141">
    <property type="entry name" value="GCL_type2/YbdK_subfam"/>
</dbReference>